<comment type="caution">
    <text evidence="10">The sequence shown here is derived from an EMBL/GenBank/DDBJ whole genome shotgun (WGS) entry which is preliminary data.</text>
</comment>
<evidence type="ECO:0000256" key="4">
    <source>
        <dbReference type="ARBA" id="ARBA00017935"/>
    </source>
</evidence>
<evidence type="ECO:0000256" key="6">
    <source>
        <dbReference type="ARBA" id="ARBA00023315"/>
    </source>
</evidence>
<dbReference type="InterPro" id="IPR012772">
    <property type="entry name" value="Ectoine_EctA"/>
</dbReference>
<evidence type="ECO:0000256" key="7">
    <source>
        <dbReference type="ARBA" id="ARBA00048924"/>
    </source>
</evidence>
<dbReference type="GO" id="GO:0019491">
    <property type="term" value="P:ectoine biosynthetic process"/>
    <property type="evidence" value="ECO:0007669"/>
    <property type="project" value="InterPro"/>
</dbReference>
<comment type="catalytic activity">
    <reaction evidence="7 8">
        <text>L-2,4-diaminobutanoate + acetyl-CoA = (2S)-4-acetamido-2-aminobutanoate + CoA + H(+)</text>
        <dbReference type="Rhea" id="RHEA:16901"/>
        <dbReference type="ChEBI" id="CHEBI:15378"/>
        <dbReference type="ChEBI" id="CHEBI:57287"/>
        <dbReference type="ChEBI" id="CHEBI:57288"/>
        <dbReference type="ChEBI" id="CHEBI:58761"/>
        <dbReference type="ChEBI" id="CHEBI:58929"/>
        <dbReference type="EC" id="2.3.1.178"/>
    </reaction>
</comment>
<dbReference type="Proteomes" id="UP001055804">
    <property type="component" value="Unassembled WGS sequence"/>
</dbReference>
<keyword evidence="5 8" id="KW-0808">Transferase</keyword>
<keyword evidence="11" id="KW-1185">Reference proteome</keyword>
<dbReference type="PROSITE" id="PS51186">
    <property type="entry name" value="GNAT"/>
    <property type="match status" value="1"/>
</dbReference>
<dbReference type="EC" id="2.3.1.178" evidence="3 8"/>
<dbReference type="GO" id="GO:0033816">
    <property type="term" value="F:diaminobutyrate acetyltransferase activity"/>
    <property type="evidence" value="ECO:0007669"/>
    <property type="project" value="UniProtKB-EC"/>
</dbReference>
<dbReference type="Gene3D" id="3.40.630.30">
    <property type="match status" value="1"/>
</dbReference>
<evidence type="ECO:0000313" key="10">
    <source>
        <dbReference type="EMBL" id="MCP1336369.1"/>
    </source>
</evidence>
<keyword evidence="6 8" id="KW-0012">Acyltransferase</keyword>
<reference evidence="10" key="1">
    <citation type="submission" date="2022-06" db="EMBL/GenBank/DDBJ databases">
        <title>Isolation and Genomics of Futiania mangrovii gen. nov., sp. nov., a Rare and Metabolically-versatile member in the Class Alphaproteobacteria.</title>
        <authorList>
            <person name="Liu L."/>
            <person name="Huang W.-C."/>
            <person name="Pan J."/>
            <person name="Li J."/>
            <person name="Huang Y."/>
            <person name="Du H."/>
            <person name="Liu Y."/>
            <person name="Li M."/>
        </authorList>
    </citation>
    <scope>NUCLEOTIDE SEQUENCE</scope>
    <source>
        <strain evidence="10">FT118</strain>
    </source>
</reference>
<evidence type="ECO:0000256" key="8">
    <source>
        <dbReference type="RuleBase" id="RU365045"/>
    </source>
</evidence>
<dbReference type="CDD" id="cd04301">
    <property type="entry name" value="NAT_SF"/>
    <property type="match status" value="1"/>
</dbReference>
<evidence type="ECO:0000256" key="3">
    <source>
        <dbReference type="ARBA" id="ARBA00012355"/>
    </source>
</evidence>
<comment type="pathway">
    <text evidence="1 8">Amine and polyamine biosynthesis; ectoine biosynthesis; L-ectoine from L-aspartate 4-semialdehyde: step 2/3.</text>
</comment>
<evidence type="ECO:0000259" key="9">
    <source>
        <dbReference type="PROSITE" id="PS51186"/>
    </source>
</evidence>
<dbReference type="SUPFAM" id="SSF55729">
    <property type="entry name" value="Acyl-CoA N-acyltransferases (Nat)"/>
    <property type="match status" value="1"/>
</dbReference>
<accession>A0A9J6PCS6</accession>
<dbReference type="Pfam" id="PF00583">
    <property type="entry name" value="Acetyltransf_1"/>
    <property type="match status" value="1"/>
</dbReference>
<comment type="function">
    <text evidence="8">Catalyzes the acetylation of L-2,4-diaminobutyrate (DABA) to gamma-N-acetyl-alpha,gamma-diaminobutyric acid (ADABA) with acetyl coenzyme A.</text>
</comment>
<dbReference type="EMBL" id="JAMZFT010000002">
    <property type="protein sequence ID" value="MCP1336369.1"/>
    <property type="molecule type" value="Genomic_DNA"/>
</dbReference>
<dbReference type="RefSeq" id="WP_269332331.1">
    <property type="nucleotide sequence ID" value="NZ_JAMZFT010000002.1"/>
</dbReference>
<dbReference type="InterPro" id="IPR000182">
    <property type="entry name" value="GNAT_dom"/>
</dbReference>
<evidence type="ECO:0000313" key="11">
    <source>
        <dbReference type="Proteomes" id="UP001055804"/>
    </source>
</evidence>
<proteinExistence type="inferred from homology"/>
<dbReference type="InterPro" id="IPR016181">
    <property type="entry name" value="Acyl_CoA_acyltransferase"/>
</dbReference>
<organism evidence="10 11">
    <name type="scientific">Futiania mangrovi</name>
    <dbReference type="NCBI Taxonomy" id="2959716"/>
    <lineage>
        <taxon>Bacteria</taxon>
        <taxon>Pseudomonadati</taxon>
        <taxon>Pseudomonadota</taxon>
        <taxon>Alphaproteobacteria</taxon>
        <taxon>Futianiales</taxon>
        <taxon>Futianiaceae</taxon>
        <taxon>Futiania</taxon>
    </lineage>
</organism>
<evidence type="ECO:0000256" key="2">
    <source>
        <dbReference type="ARBA" id="ARBA00010712"/>
    </source>
</evidence>
<dbReference type="AlphaFoldDB" id="A0A9J6PCS6"/>
<evidence type="ECO:0000256" key="1">
    <source>
        <dbReference type="ARBA" id="ARBA00004978"/>
    </source>
</evidence>
<gene>
    <name evidence="8 10" type="primary">ectA</name>
    <name evidence="10" type="ORF">NJQ99_08130</name>
</gene>
<sequence length="185" mass="20608">MHLAQIQTSTTTPPKDEIRFRMPEEGDGAQIWALVKESTLDDNSMYCNLLQCTHFADTCAVAEMDGEIVGWVSGYIPPQEPDVLFIWQVCVSEKARGRGLAKKLILSLLHRPACAEVRRIRSTITADNQASWALFGSVAEKLGTVLTRRPHFTRDNHFDGAHATEHLVTIGPFEQPKPLEVVRAA</sequence>
<feature type="domain" description="N-acetyltransferase" evidence="9">
    <location>
        <begin position="18"/>
        <end position="165"/>
    </location>
</feature>
<evidence type="ECO:0000256" key="5">
    <source>
        <dbReference type="ARBA" id="ARBA00022679"/>
    </source>
</evidence>
<protein>
    <recommendedName>
        <fullName evidence="4 8">L-2,4-diaminobutyric acid acetyltransferase</fullName>
        <shortName evidence="8">DABA acetyltransferase</shortName>
        <ecNumber evidence="3 8">2.3.1.178</ecNumber>
    </recommendedName>
</protein>
<dbReference type="NCBIfam" id="TIGR02406">
    <property type="entry name" value="ectoine_EctA"/>
    <property type="match status" value="1"/>
</dbReference>
<name>A0A9J6PCS6_9PROT</name>
<comment type="similarity">
    <text evidence="2 8">Belongs to the acetyltransferase family. EctA subfamily.</text>
</comment>